<dbReference type="PANTHER" id="PTHR28489">
    <property type="entry name" value="RENTINAL DEGENERATION 3-LIKE"/>
    <property type="match status" value="1"/>
</dbReference>
<accession>A0A3S1BFA9</accession>
<comment type="caution">
    <text evidence="3">The sequence shown here is derived from an EMBL/GenBank/DDBJ whole genome shotgun (WGS) entry which is preliminary data.</text>
</comment>
<gene>
    <name evidence="3" type="ORF">EGW08_009584</name>
</gene>
<evidence type="ECO:0000256" key="1">
    <source>
        <dbReference type="SAM" id="Coils"/>
    </source>
</evidence>
<proteinExistence type="predicted"/>
<reference evidence="3 4" key="1">
    <citation type="submission" date="2019-01" db="EMBL/GenBank/DDBJ databases">
        <title>A draft genome assembly of the solar-powered sea slug Elysia chlorotica.</title>
        <authorList>
            <person name="Cai H."/>
            <person name="Li Q."/>
            <person name="Fang X."/>
            <person name="Li J."/>
            <person name="Curtis N.E."/>
            <person name="Altenburger A."/>
            <person name="Shibata T."/>
            <person name="Feng M."/>
            <person name="Maeda T."/>
            <person name="Schwartz J.A."/>
            <person name="Shigenobu S."/>
            <person name="Lundholm N."/>
            <person name="Nishiyama T."/>
            <person name="Yang H."/>
            <person name="Hasebe M."/>
            <person name="Li S."/>
            <person name="Pierce S.K."/>
            <person name="Wang J."/>
        </authorList>
    </citation>
    <scope>NUCLEOTIDE SEQUENCE [LARGE SCALE GENOMIC DNA]</scope>
    <source>
        <strain evidence="3">EC2010</strain>
        <tissue evidence="3">Whole organism of an adult</tissue>
    </source>
</reference>
<keyword evidence="4" id="KW-1185">Reference proteome</keyword>
<name>A0A3S1BFA9_ELYCH</name>
<keyword evidence="1" id="KW-0175">Coiled coil</keyword>
<dbReference type="STRING" id="188477.A0A3S1BFA9"/>
<organism evidence="3 4">
    <name type="scientific">Elysia chlorotica</name>
    <name type="common">Eastern emerald elysia</name>
    <name type="synonym">Sea slug</name>
    <dbReference type="NCBI Taxonomy" id="188477"/>
    <lineage>
        <taxon>Eukaryota</taxon>
        <taxon>Metazoa</taxon>
        <taxon>Spiralia</taxon>
        <taxon>Lophotrochozoa</taxon>
        <taxon>Mollusca</taxon>
        <taxon>Gastropoda</taxon>
        <taxon>Heterobranchia</taxon>
        <taxon>Euthyneura</taxon>
        <taxon>Panpulmonata</taxon>
        <taxon>Sacoglossa</taxon>
        <taxon>Placobranchoidea</taxon>
        <taxon>Plakobranchidae</taxon>
        <taxon>Elysia</taxon>
    </lineage>
</organism>
<dbReference type="OrthoDB" id="10072259at2759"/>
<feature type="region of interest" description="Disordered" evidence="2">
    <location>
        <begin position="144"/>
        <end position="180"/>
    </location>
</feature>
<dbReference type="EMBL" id="RQTK01000276">
    <property type="protein sequence ID" value="RUS82681.1"/>
    <property type="molecule type" value="Genomic_DNA"/>
</dbReference>
<feature type="compositionally biased region" description="Low complexity" evidence="2">
    <location>
        <begin position="144"/>
        <end position="165"/>
    </location>
</feature>
<dbReference type="InterPro" id="IPR028092">
    <property type="entry name" value="RD3"/>
</dbReference>
<feature type="coiled-coil region" evidence="1">
    <location>
        <begin position="58"/>
        <end position="89"/>
    </location>
</feature>
<protein>
    <submittedName>
        <fullName evidence="3">Uncharacterized protein</fullName>
    </submittedName>
</protein>
<evidence type="ECO:0000313" key="4">
    <source>
        <dbReference type="Proteomes" id="UP000271974"/>
    </source>
</evidence>
<dbReference type="AlphaFoldDB" id="A0A3S1BFA9"/>
<dbReference type="Pfam" id="PF14473">
    <property type="entry name" value="RD3"/>
    <property type="match status" value="1"/>
</dbReference>
<dbReference type="PANTHER" id="PTHR28489:SF2">
    <property type="entry name" value="RENTINAL DEGENERATION 3-LIKE"/>
    <property type="match status" value="1"/>
</dbReference>
<sequence length="289" mass="31649">MASTRSLKKAIARRGGLAPMLSLRNLLRRGSGGETCREAGGYRHGYRPPARDQHMVACETLMAELDFHIRELEKAQLQAEQEQRRLKTGVDYSWLMESASRPGYEIPQMERLELEELCYQIEGVECTRVIALFRQALAARRAASSSCLSPPDTASDTETSASSSDLDPNPNRDPTRPEDLPYLLRSCVRQVLDMRPGPESLSDWVARRTPSLASLASLSSNLASLRLRNSGKVVPASASDSAGESSQGGVNVDAEDIEMQLGGARVERTARAMSMPNFMVASEVSAYTV</sequence>
<dbReference type="Proteomes" id="UP000271974">
    <property type="component" value="Unassembled WGS sequence"/>
</dbReference>
<evidence type="ECO:0000313" key="3">
    <source>
        <dbReference type="EMBL" id="RUS82681.1"/>
    </source>
</evidence>
<evidence type="ECO:0000256" key="2">
    <source>
        <dbReference type="SAM" id="MobiDB-lite"/>
    </source>
</evidence>